<reference evidence="2 3" key="1">
    <citation type="journal article" date="2024" name="Appl. Environ. Microbiol.">
        <title>Pontiella agarivorans sp. nov., a novel marine anaerobic bacterium capable of degrading macroalgal polysaccharides and fixing nitrogen.</title>
        <authorList>
            <person name="Liu N."/>
            <person name="Kivenson V."/>
            <person name="Peng X."/>
            <person name="Cui Z."/>
            <person name="Lankiewicz T.S."/>
            <person name="Gosselin K.M."/>
            <person name="English C.J."/>
            <person name="Blair E.M."/>
            <person name="O'Malley M.A."/>
            <person name="Valentine D.L."/>
        </authorList>
    </citation>
    <scope>NUCLEOTIDE SEQUENCE [LARGE SCALE GENOMIC DNA]</scope>
    <source>
        <strain evidence="2 3">NLcol2</strain>
    </source>
</reference>
<organism evidence="2 3">
    <name type="scientific">Pontiella agarivorans</name>
    <dbReference type="NCBI Taxonomy" id="3038953"/>
    <lineage>
        <taxon>Bacteria</taxon>
        <taxon>Pseudomonadati</taxon>
        <taxon>Kiritimatiellota</taxon>
        <taxon>Kiritimatiellia</taxon>
        <taxon>Kiritimatiellales</taxon>
        <taxon>Pontiellaceae</taxon>
        <taxon>Pontiella</taxon>
    </lineage>
</organism>
<feature type="chain" id="PRO_5045175821" description="Outer membrane protein" evidence="1">
    <location>
        <begin position="24"/>
        <end position="271"/>
    </location>
</feature>
<evidence type="ECO:0000256" key="1">
    <source>
        <dbReference type="SAM" id="SignalP"/>
    </source>
</evidence>
<dbReference type="RefSeq" id="WP_322608348.1">
    <property type="nucleotide sequence ID" value="NZ_JARVCO010000010.1"/>
</dbReference>
<proteinExistence type="predicted"/>
<protein>
    <recommendedName>
        <fullName evidence="4">Outer membrane protein</fullName>
    </recommendedName>
</protein>
<dbReference type="Proteomes" id="UP001290861">
    <property type="component" value="Unassembled WGS sequence"/>
</dbReference>
<evidence type="ECO:0008006" key="4">
    <source>
        <dbReference type="Google" id="ProtNLM"/>
    </source>
</evidence>
<evidence type="ECO:0000313" key="3">
    <source>
        <dbReference type="Proteomes" id="UP001290861"/>
    </source>
</evidence>
<feature type="signal peptide" evidence="1">
    <location>
        <begin position="1"/>
        <end position="23"/>
    </location>
</feature>
<gene>
    <name evidence="2" type="ORF">P9H32_07900</name>
</gene>
<keyword evidence="3" id="KW-1185">Reference proteome</keyword>
<name>A0ABU5MWE7_9BACT</name>
<accession>A0ABU5MWE7</accession>
<dbReference type="EMBL" id="JARVCO010000010">
    <property type="protein sequence ID" value="MDZ8118549.1"/>
    <property type="molecule type" value="Genomic_DNA"/>
</dbReference>
<sequence length="271" mass="28239">MKSKIIVASVVAGLAGMSAGAFEADVSVSADVNFASAFVGGNGITWVDGPMLMPSASVGINDTSGVHHTTFTYWAGINLDDTQGPDNPSDAQGQITEWDVMADYTYTGIELVTLSAGGMHYAFPKLAGSYTSDIYVKAGVNVLLNPTATVLYDVDGGNSGFHGDIGISEGYDFDFGLSVGAWTKLTWADGDYGAAYFSADGDDYSGLMSYGAGLTASYGITEAVSLNAGIAYWKLDNDDGVLGMSYDAWDAIDTPSPQDNVVGNISIGYVF</sequence>
<evidence type="ECO:0000313" key="2">
    <source>
        <dbReference type="EMBL" id="MDZ8118549.1"/>
    </source>
</evidence>
<keyword evidence="1" id="KW-0732">Signal</keyword>
<comment type="caution">
    <text evidence="2">The sequence shown here is derived from an EMBL/GenBank/DDBJ whole genome shotgun (WGS) entry which is preliminary data.</text>
</comment>